<dbReference type="SFLD" id="SFLDS00003">
    <property type="entry name" value="Haloacid_Dehalogenase"/>
    <property type="match status" value="1"/>
</dbReference>
<feature type="non-terminal residue" evidence="14">
    <location>
        <position position="1"/>
    </location>
</feature>
<dbReference type="Pfam" id="PF13246">
    <property type="entry name" value="Cation_ATPase"/>
    <property type="match status" value="1"/>
</dbReference>
<comment type="similarity">
    <text evidence="2">Belongs to the cation transport ATPase (P-type) (TC 3.A.3) family. Type V subfamily.</text>
</comment>
<dbReference type="FunFam" id="1.20.1110.10:FF:000023">
    <property type="entry name" value="Cation-transporting ATPase"/>
    <property type="match status" value="1"/>
</dbReference>
<dbReference type="SFLD" id="SFLDG00002">
    <property type="entry name" value="C1.7:_P-type_atpase_like"/>
    <property type="match status" value="1"/>
</dbReference>
<dbReference type="AlphaFoldDB" id="A0A131XUC6"/>
<organism evidence="14">
    <name type="scientific">Ixodes ricinus</name>
    <name type="common">Common tick</name>
    <name type="synonym">Acarus ricinus</name>
    <dbReference type="NCBI Taxonomy" id="34613"/>
    <lineage>
        <taxon>Eukaryota</taxon>
        <taxon>Metazoa</taxon>
        <taxon>Ecdysozoa</taxon>
        <taxon>Arthropoda</taxon>
        <taxon>Chelicerata</taxon>
        <taxon>Arachnida</taxon>
        <taxon>Acari</taxon>
        <taxon>Parasitiformes</taxon>
        <taxon>Ixodida</taxon>
        <taxon>Ixodoidea</taxon>
        <taxon>Ixodidae</taxon>
        <taxon>Ixodinae</taxon>
        <taxon>Ixodes</taxon>
    </lineage>
</organism>
<sequence>DERIEVYGYRISTWRKLLYNAFCFLTLGLVALVSKWQPEWEVRMTCTMCELSKAEVLVLKDKYNRLSVSKVILQPLYEPTSSSIAYYKHSYCKVTHQEAYLRFFVHQHIRYVWNAQEARFSRLSGLDKGVDCTDFFNKYTGYTKELQEEKSRIYGLNSIDVEVKSYLSLLLEEVINPFYIFQIGSITLWILDIYYYYATCILIISVVSIGVSLYETKRQRKLLKSIVSHANAGTVLVIRSEHEMEEVPSSCLVPGDLICVPPSGCIMSCDAVLTAGNCLVNESMLTGESIPDVKTPLLPYNEEFSPELHRRHVLFSGTQVIQTRYYGSSRVTAVVIRTGFSTAKGSLVRSILFPQTMCFKFYKDAIMFVLLLFAMASVGMVFTLYLYIKRHVSLRETIIRALDIVTIAVPPALPAAMTVATVYAQNRLKRANIFCISPHRINVGGKLKLVCFDKTGTLTEEGLDLWGILPVHNRFFMAPVGDPTQLPARSPLLVSMATCHTLTTVDGKLVGDPVDLSMFRATKWDIEEPGAASNRYDVLTPTVVKPPPARKARLAFLHQTPLVFIPPQLLTESTGRGPAAQATDVTTKPGDSEDVEIEEVPYEVGIVRQFPFTSTLQRMSVVCRTLGRRYMDLYAKGAPEMIHSLCDPATVPENYFDVLRGYTLQGFRVMALAYRPLEKKLTWHHVQRVGRDQVECNLTFLGFLIMQNMLKLESTPVIHTLHNACIRCLMVTGDNLWTAISVARDCDMIASTVRVVVVKASINPGSSMATLEFEEACRADEISSNRSFRADKYIEMEENSNFQFAVDGRSFAIIRHHFPDIFEKLLVRGTVFARMLPDQKMQLVQHLQQLGYVVGMCGDGANDCGALKAADVGISLSEAESSVAAPFTSKVPNIQCVPTVIREGRCALATSFSMFKFISLYSLIQFLSVMLLYYVQTNFSDGMFLYVDLFVITTLAVTMSYAEPCTELVAGRPQSSLVSQSNITSLLLQLIIVIVGQVGMLKYLQSQPWYTRPNHDPEEDVYNYWDTATLFFVSCYQYLIMAVVFSTGPPFQKPLWSNFWFLGNLVVLFCFTTFLLFQAFPSVKGFFDMVRWRSEEKIHFRMTILMVCGLSWIFSHVVEEYVINSAMLKRAYRALVPKPAPKNRYKVVELEIIQDPSWLAPKTTMLKHFDDFPKS</sequence>
<dbReference type="NCBIfam" id="TIGR01657">
    <property type="entry name" value="P-ATPase-V"/>
    <property type="match status" value="1"/>
</dbReference>
<dbReference type="PANTHER" id="PTHR45630">
    <property type="entry name" value="CATION-TRANSPORTING ATPASE-RELATED"/>
    <property type="match status" value="1"/>
</dbReference>
<evidence type="ECO:0000256" key="4">
    <source>
        <dbReference type="ARBA" id="ARBA00022723"/>
    </source>
</evidence>
<evidence type="ECO:0000259" key="12">
    <source>
        <dbReference type="Pfam" id="PF00122"/>
    </source>
</evidence>
<dbReference type="InterPro" id="IPR023298">
    <property type="entry name" value="ATPase_P-typ_TM_dom_sf"/>
</dbReference>
<evidence type="ECO:0000256" key="3">
    <source>
        <dbReference type="ARBA" id="ARBA00022692"/>
    </source>
</evidence>
<evidence type="ECO:0000256" key="10">
    <source>
        <dbReference type="ARBA" id="ARBA00023136"/>
    </source>
</evidence>
<dbReference type="InterPro" id="IPR036412">
    <property type="entry name" value="HAD-like_sf"/>
</dbReference>
<dbReference type="Pfam" id="PF12409">
    <property type="entry name" value="P5-ATPase"/>
    <property type="match status" value="1"/>
</dbReference>
<dbReference type="GO" id="GO:0005524">
    <property type="term" value="F:ATP binding"/>
    <property type="evidence" value="ECO:0007669"/>
    <property type="project" value="UniProtKB-KW"/>
</dbReference>
<keyword evidence="8" id="KW-1278">Translocase</keyword>
<keyword evidence="4" id="KW-0479">Metal-binding</keyword>
<evidence type="ECO:0000256" key="1">
    <source>
        <dbReference type="ARBA" id="ARBA00004141"/>
    </source>
</evidence>
<dbReference type="GO" id="GO:0006874">
    <property type="term" value="P:intracellular calcium ion homeostasis"/>
    <property type="evidence" value="ECO:0007669"/>
    <property type="project" value="TreeGrafter"/>
</dbReference>
<dbReference type="InterPro" id="IPR044492">
    <property type="entry name" value="P_typ_ATPase_HD_dom"/>
</dbReference>
<dbReference type="InterPro" id="IPR001757">
    <property type="entry name" value="P_typ_ATPase"/>
</dbReference>
<dbReference type="GO" id="GO:0031902">
    <property type="term" value="C:late endosome membrane"/>
    <property type="evidence" value="ECO:0007669"/>
    <property type="project" value="TreeGrafter"/>
</dbReference>
<feature type="domain" description="P5B-type ATPase N-terminal" evidence="13">
    <location>
        <begin position="1"/>
        <end position="114"/>
    </location>
</feature>
<feature type="transmembrane region" description="Helical" evidence="11">
    <location>
        <begin position="942"/>
        <end position="962"/>
    </location>
</feature>
<evidence type="ECO:0000256" key="7">
    <source>
        <dbReference type="ARBA" id="ARBA00022842"/>
    </source>
</evidence>
<dbReference type="InterPro" id="IPR008250">
    <property type="entry name" value="ATPase_P-typ_transduc_dom_A_sf"/>
</dbReference>
<keyword evidence="7" id="KW-0460">Magnesium</keyword>
<feature type="transmembrane region" description="Helical" evidence="11">
    <location>
        <begin position="1024"/>
        <end position="1047"/>
    </location>
</feature>
<dbReference type="SUPFAM" id="SSF81653">
    <property type="entry name" value="Calcium ATPase, transduction domain A"/>
    <property type="match status" value="1"/>
</dbReference>
<dbReference type="NCBIfam" id="TIGR01494">
    <property type="entry name" value="ATPase_P-type"/>
    <property type="match status" value="2"/>
</dbReference>
<dbReference type="SFLD" id="SFLDF00027">
    <property type="entry name" value="p-type_atpase"/>
    <property type="match status" value="1"/>
</dbReference>
<accession>A0A131XUC6</accession>
<dbReference type="EMBL" id="GEFM01005864">
    <property type="protein sequence ID" value="JAP69932.1"/>
    <property type="molecule type" value="mRNA"/>
</dbReference>
<dbReference type="Gene3D" id="2.70.150.10">
    <property type="entry name" value="Calcium-transporting ATPase, cytoplasmic transduction domain A"/>
    <property type="match status" value="1"/>
</dbReference>
<feature type="transmembrane region" description="Helical" evidence="11">
    <location>
        <begin position="365"/>
        <end position="388"/>
    </location>
</feature>
<name>A0A131XUC6_IXORI</name>
<dbReference type="Gene3D" id="3.40.1110.10">
    <property type="entry name" value="Calcium-transporting ATPase, cytoplasmic domain N"/>
    <property type="match status" value="1"/>
</dbReference>
<dbReference type="SUPFAM" id="SSF56784">
    <property type="entry name" value="HAD-like"/>
    <property type="match status" value="1"/>
</dbReference>
<proteinExistence type="evidence at transcript level"/>
<dbReference type="GO" id="GO:0015203">
    <property type="term" value="F:polyamine transmembrane transporter activity"/>
    <property type="evidence" value="ECO:0007669"/>
    <property type="project" value="TreeGrafter"/>
</dbReference>
<dbReference type="Pfam" id="PF00122">
    <property type="entry name" value="E1-E2_ATPase"/>
    <property type="match status" value="1"/>
</dbReference>
<feature type="transmembrane region" description="Helical" evidence="11">
    <location>
        <begin position="400"/>
        <end position="424"/>
    </location>
</feature>
<reference evidence="14" key="1">
    <citation type="submission" date="2016-02" db="EMBL/GenBank/DDBJ databases">
        <title>RNAseq analyses of the midgut from blood- or serum-fed Ixodes ricinus ticks.</title>
        <authorList>
            <person name="Perner J."/>
            <person name="Provaznik J."/>
            <person name="Schrenkova J."/>
            <person name="Urbanova V."/>
            <person name="Ribeiro J.M."/>
            <person name="Kopacek P."/>
        </authorList>
    </citation>
    <scope>NUCLEOTIDE SEQUENCE</scope>
    <source>
        <tissue evidence="14">Gut</tissue>
    </source>
</reference>
<dbReference type="GO" id="GO:0016887">
    <property type="term" value="F:ATP hydrolysis activity"/>
    <property type="evidence" value="ECO:0007669"/>
    <property type="project" value="InterPro"/>
</dbReference>
<dbReference type="InterPro" id="IPR023299">
    <property type="entry name" value="ATPase_P-typ_cyto_dom_N"/>
</dbReference>
<dbReference type="PANTHER" id="PTHR45630:SF2">
    <property type="entry name" value="POLYAMINE-TRANSPORTING ATPASE 13A2"/>
    <property type="match status" value="1"/>
</dbReference>
<feature type="transmembrane region" description="Helical" evidence="11">
    <location>
        <begin position="196"/>
        <end position="214"/>
    </location>
</feature>
<dbReference type="InterPro" id="IPR059000">
    <property type="entry name" value="ATPase_P-type_domA"/>
</dbReference>
<keyword evidence="6" id="KW-0067">ATP-binding</keyword>
<keyword evidence="9 11" id="KW-1133">Transmembrane helix</keyword>
<feature type="transmembrane region" description="Helical" evidence="11">
    <location>
        <begin position="918"/>
        <end position="936"/>
    </location>
</feature>
<dbReference type="GO" id="GO:0046872">
    <property type="term" value="F:metal ion binding"/>
    <property type="evidence" value="ECO:0007669"/>
    <property type="project" value="UniProtKB-KW"/>
</dbReference>
<dbReference type="GO" id="GO:0061909">
    <property type="term" value="P:autophagosome-lysosome fusion"/>
    <property type="evidence" value="ECO:0007669"/>
    <property type="project" value="TreeGrafter"/>
</dbReference>
<evidence type="ECO:0000256" key="11">
    <source>
        <dbReference type="SAM" id="Phobius"/>
    </source>
</evidence>
<dbReference type="Gene3D" id="3.40.50.1000">
    <property type="entry name" value="HAD superfamily/HAD-like"/>
    <property type="match status" value="1"/>
</dbReference>
<dbReference type="GO" id="GO:0010821">
    <property type="term" value="P:regulation of mitochondrion organization"/>
    <property type="evidence" value="ECO:0007669"/>
    <property type="project" value="TreeGrafter"/>
</dbReference>
<dbReference type="GO" id="GO:0019829">
    <property type="term" value="F:ATPase-coupled monoatomic cation transmembrane transporter activity"/>
    <property type="evidence" value="ECO:0007669"/>
    <property type="project" value="TreeGrafter"/>
</dbReference>
<evidence type="ECO:0000256" key="2">
    <source>
        <dbReference type="ARBA" id="ARBA00006000"/>
    </source>
</evidence>
<dbReference type="InterPro" id="IPR023214">
    <property type="entry name" value="HAD_sf"/>
</dbReference>
<feature type="domain" description="P-type ATPase A" evidence="12">
    <location>
        <begin position="233"/>
        <end position="351"/>
    </location>
</feature>
<dbReference type="PROSITE" id="PS01229">
    <property type="entry name" value="COF_2"/>
    <property type="match status" value="1"/>
</dbReference>
<dbReference type="GO" id="GO:0016243">
    <property type="term" value="P:regulation of autophagosome size"/>
    <property type="evidence" value="ECO:0007669"/>
    <property type="project" value="TreeGrafter"/>
</dbReference>
<feature type="transmembrane region" description="Helical" evidence="11">
    <location>
        <begin position="983"/>
        <end position="1004"/>
    </location>
</feature>
<dbReference type="PROSITE" id="PS00154">
    <property type="entry name" value="ATPASE_E1_E2"/>
    <property type="match status" value="1"/>
</dbReference>
<dbReference type="GO" id="GO:0140358">
    <property type="term" value="F:P-type transmembrane transporter activity"/>
    <property type="evidence" value="ECO:0007669"/>
    <property type="project" value="InterPro"/>
</dbReference>
<evidence type="ECO:0000256" key="5">
    <source>
        <dbReference type="ARBA" id="ARBA00022741"/>
    </source>
</evidence>
<dbReference type="InterPro" id="IPR018303">
    <property type="entry name" value="ATPase_P-typ_P_site"/>
</dbReference>
<protein>
    <submittedName>
        <fullName evidence="14">Putative cation-transporting atpase 13a3-like protein</fullName>
    </submittedName>
</protein>
<evidence type="ECO:0000256" key="8">
    <source>
        <dbReference type="ARBA" id="ARBA00022967"/>
    </source>
</evidence>
<keyword evidence="10 11" id="KW-0472">Membrane</keyword>
<evidence type="ECO:0000313" key="14">
    <source>
        <dbReference type="EMBL" id="JAP69932.1"/>
    </source>
</evidence>
<dbReference type="InterPro" id="IPR006544">
    <property type="entry name" value="P-type_TPase_V"/>
</dbReference>
<comment type="subcellular location">
    <subcellularLocation>
        <location evidence="1">Membrane</location>
        <topology evidence="1">Multi-pass membrane protein</topology>
    </subcellularLocation>
</comment>
<keyword evidence="3 11" id="KW-0812">Transmembrane</keyword>
<dbReference type="PRINTS" id="PR00119">
    <property type="entry name" value="CATATPASE"/>
</dbReference>
<dbReference type="FunFam" id="3.40.50.1000:FF:000045">
    <property type="entry name" value="Cation-transporting ATPase"/>
    <property type="match status" value="1"/>
</dbReference>
<dbReference type="SUPFAM" id="SSF81665">
    <property type="entry name" value="Calcium ATPase, transmembrane domain M"/>
    <property type="match status" value="1"/>
</dbReference>
<evidence type="ECO:0000256" key="6">
    <source>
        <dbReference type="ARBA" id="ARBA00022840"/>
    </source>
</evidence>
<feature type="transmembrane region" description="Helical" evidence="11">
    <location>
        <begin position="1100"/>
        <end position="1123"/>
    </location>
</feature>
<feature type="transmembrane region" description="Helical" evidence="11">
    <location>
        <begin position="1059"/>
        <end position="1080"/>
    </location>
</feature>
<feature type="transmembrane region" description="Helical" evidence="11">
    <location>
        <begin position="17"/>
        <end position="34"/>
    </location>
</feature>
<evidence type="ECO:0000256" key="9">
    <source>
        <dbReference type="ARBA" id="ARBA00022989"/>
    </source>
</evidence>
<dbReference type="SUPFAM" id="SSF81660">
    <property type="entry name" value="Metal cation-transporting ATPase, ATP-binding domain N"/>
    <property type="match status" value="1"/>
</dbReference>
<evidence type="ECO:0000259" key="13">
    <source>
        <dbReference type="Pfam" id="PF12409"/>
    </source>
</evidence>
<dbReference type="InterPro" id="IPR047819">
    <property type="entry name" value="P5A-ATPase_N"/>
</dbReference>
<keyword evidence="5" id="KW-0547">Nucleotide-binding</keyword>